<sequence length="223" mass="23871">MDPSVDRLYKEAKLGMWDGVLERLKSDDRLAAKAAVYARPASGWTLLHQAAFWGNDEACRLLLDAGASPAAMCHAGTRPDQAARRRKHDDLAGWLCGLADAAEASRALHAHEQRHAPTISTGLGAIVLNACSDGMDRLRRLSKSARAPVATTSDTPHAIASCSRRYSEAIEKRAAAHIYIAYGGGLVCVPQGARYYVDTAGDVLVGWHGTCDPPLDMDGVPLV</sequence>
<dbReference type="Gene3D" id="1.25.40.20">
    <property type="entry name" value="Ankyrin repeat-containing domain"/>
    <property type="match status" value="1"/>
</dbReference>
<dbReference type="InterPro" id="IPR002110">
    <property type="entry name" value="Ankyrin_rpt"/>
</dbReference>
<name>A0A2U7UER7_9VIRU</name>
<dbReference type="RefSeq" id="YP_009480955.1">
    <property type="nucleotide sequence ID" value="NC_037665.1"/>
</dbReference>
<dbReference type="Pfam" id="PF00023">
    <property type="entry name" value="Ank"/>
    <property type="match status" value="1"/>
</dbReference>
<dbReference type="EMBL" id="MG011691">
    <property type="protein sequence ID" value="AVK76959.1"/>
    <property type="molecule type" value="Genomic_DNA"/>
</dbReference>
<organism evidence="1">
    <name type="scientific">Pandoravirus macleodensis</name>
    <dbReference type="NCBI Taxonomy" id="2107707"/>
    <lineage>
        <taxon>Viruses</taxon>
        <taxon>Pandoravirus</taxon>
    </lineage>
</organism>
<protein>
    <submittedName>
        <fullName evidence="1">Ankyrin repeat domain containing protein</fullName>
    </submittedName>
</protein>
<dbReference type="Proteomes" id="UP000249758">
    <property type="component" value="Segment"/>
</dbReference>
<dbReference type="InterPro" id="IPR036770">
    <property type="entry name" value="Ankyrin_rpt-contain_sf"/>
</dbReference>
<reference evidence="1" key="1">
    <citation type="journal article" date="2018" name="Nat. Commun.">
        <title>Diversity and evolution of the emerging Pandoraviridae family.</title>
        <authorList>
            <person name="Legendre M."/>
            <person name="Fabre E."/>
            <person name="Poirot O."/>
            <person name="Jeudy S."/>
            <person name="Lartigue A."/>
            <person name="Alempic J.M."/>
            <person name="Beucher L."/>
            <person name="Philippe N."/>
            <person name="Bertaux L."/>
            <person name="Christo-Foroux E."/>
            <person name="Labadie K."/>
            <person name="Coute Y."/>
            <person name="Abergel C."/>
            <person name="Claverie J.M."/>
        </authorList>
    </citation>
    <scope>NUCLEOTIDE SEQUENCE [LARGE SCALE GENOMIC DNA]</scope>
    <source>
        <strain evidence="1">Macleodensis</strain>
    </source>
</reference>
<dbReference type="PROSITE" id="PS50297">
    <property type="entry name" value="ANK_REP_REGION"/>
    <property type="match status" value="1"/>
</dbReference>
<dbReference type="PROSITE" id="PS50088">
    <property type="entry name" value="ANK_REPEAT"/>
    <property type="match status" value="1"/>
</dbReference>
<dbReference type="GeneID" id="36841414"/>
<evidence type="ECO:0000313" key="1">
    <source>
        <dbReference type="EMBL" id="AVK76959.1"/>
    </source>
</evidence>
<proteinExistence type="predicted"/>
<accession>A0A2U7UER7</accession>
<dbReference type="SMART" id="SM00248">
    <property type="entry name" value="ANK"/>
    <property type="match status" value="1"/>
</dbReference>
<dbReference type="SUPFAM" id="SSF48403">
    <property type="entry name" value="Ankyrin repeat"/>
    <property type="match status" value="1"/>
</dbReference>
<gene>
    <name evidence="1" type="ORF">pmac_cds_271</name>
</gene>
<dbReference type="KEGG" id="vg:36841414"/>